<evidence type="ECO:0000313" key="1">
    <source>
        <dbReference type="EMBL" id="MEQ2258696.1"/>
    </source>
</evidence>
<comment type="caution">
    <text evidence="1">The sequence shown here is derived from an EMBL/GenBank/DDBJ whole genome shotgun (WGS) entry which is preliminary data.</text>
</comment>
<name>A0ABV0VQN3_9TELE</name>
<gene>
    <name evidence="1" type="ORF">XENORESO_001276</name>
</gene>
<reference evidence="1 2" key="1">
    <citation type="submission" date="2021-06" db="EMBL/GenBank/DDBJ databases">
        <authorList>
            <person name="Palmer J.M."/>
        </authorList>
    </citation>
    <scope>NUCLEOTIDE SEQUENCE [LARGE SCALE GENOMIC DNA]</scope>
    <source>
        <strain evidence="1 2">XR_2019</strain>
        <tissue evidence="1">Muscle</tissue>
    </source>
</reference>
<sequence length="108" mass="12410">MHTKFRNSHQIYKCTQDSEMYKKRISFAFLLVVCELHLYLDFDLAPHTNAFFYQGMSFYQSDIPLVSANHQNAPPVADDLLISQSHKPVHIYPYPCGVGRSQRLSSAS</sequence>
<dbReference type="Proteomes" id="UP001444071">
    <property type="component" value="Unassembled WGS sequence"/>
</dbReference>
<evidence type="ECO:0000313" key="2">
    <source>
        <dbReference type="Proteomes" id="UP001444071"/>
    </source>
</evidence>
<protein>
    <submittedName>
        <fullName evidence="1">Uncharacterized protein</fullName>
    </submittedName>
</protein>
<dbReference type="EMBL" id="JAHRIM010001218">
    <property type="protein sequence ID" value="MEQ2258696.1"/>
    <property type="molecule type" value="Genomic_DNA"/>
</dbReference>
<accession>A0ABV0VQN3</accession>
<organism evidence="1 2">
    <name type="scientific">Xenotaenia resolanae</name>
    <dbReference type="NCBI Taxonomy" id="208358"/>
    <lineage>
        <taxon>Eukaryota</taxon>
        <taxon>Metazoa</taxon>
        <taxon>Chordata</taxon>
        <taxon>Craniata</taxon>
        <taxon>Vertebrata</taxon>
        <taxon>Euteleostomi</taxon>
        <taxon>Actinopterygii</taxon>
        <taxon>Neopterygii</taxon>
        <taxon>Teleostei</taxon>
        <taxon>Neoteleostei</taxon>
        <taxon>Acanthomorphata</taxon>
        <taxon>Ovalentaria</taxon>
        <taxon>Atherinomorphae</taxon>
        <taxon>Cyprinodontiformes</taxon>
        <taxon>Goodeidae</taxon>
        <taxon>Xenotaenia</taxon>
    </lineage>
</organism>
<keyword evidence="2" id="KW-1185">Reference proteome</keyword>
<proteinExistence type="predicted"/>